<keyword evidence="5" id="KW-0547">Nucleotide-binding</keyword>
<dbReference type="InterPro" id="IPR006483">
    <property type="entry name" value="CRISPR-assoc_Cas3_HD"/>
</dbReference>
<evidence type="ECO:0000256" key="3">
    <source>
        <dbReference type="ARBA" id="ARBA00022722"/>
    </source>
</evidence>
<dbReference type="NCBIfam" id="TIGR01587">
    <property type="entry name" value="cas3_core"/>
    <property type="match status" value="1"/>
</dbReference>
<dbReference type="Gene3D" id="3.40.50.300">
    <property type="entry name" value="P-loop containing nucleotide triphosphate hydrolases"/>
    <property type="match status" value="2"/>
</dbReference>
<dbReference type="InterPro" id="IPR027417">
    <property type="entry name" value="P-loop_NTPase"/>
</dbReference>
<sequence length="882" mass="97374">MVCYLSTAWGKLKKQGESHPLTAHMLDVAACFSAAVQTNGARSALTRTAGRELTDIDMMRLTVLAFLHDVGKANAGFQAKRWSQTDRSTPQGWPASAGHTNEALCIFGDEKLIAQLPVDEMGAWGTACLSLWRASISHHGRPVEESCLIDRKIWRSVVCDGQLVYDPQATLRDIGQCLKKWFPSAFEAGPALPDSAEFAHLFAGLVQFADWLGSDTDFFHYAEADEDRNQWVWQRAREAIQTIGFDSKQWRNVLPSAPDFSSAFNVPSPRPIQSKMAEPDLGPLLILESETGSGKTEAALWRFAKLFQAGKVDGLYFALPTRVAATQLYERTRQFASNMWRDTGQEPPLVVRALTGYECADGQSVQKLPDFEVLWADKPDEQKAHSRWAAESSKRFLAAPLAVGTIDQALLGALQVRHAHMRHSLLSRSLLVVDEVHASDAYMATLLAHLLKAHLNAGGHALLLSATLGSSARHRYQQLLSPNVPMPTLAQAINLPYPAITDGENTDRLPDSGLSKRVHWQVKDCIESPEVIAALAIEAAKQGAKVLVIRNTVPTALATFRAIESMAQQNGLQDALFNLNGIATVHHSRYSREDRPLLDKAVEQQIGKQRTKPLQACIVVGTQTLEQSLDIDADLLITDLCPMDVLLQRVGRLHRHVRKPEERPENYKQAQTVVLVPTGPNLESCLKKSRHGLGRFHNGGGIYMDLRILEATRRLINGAASHTIPQDNRELVERATHPEVLTEIEKELGSDWAAHGQSVEGELQAKKGVAAIHRLPFDKRFEDEAGNALVFLDGEQKVTSRLGAADYILTFDPPQSGPFGQVIQHLPMRHHLWPKGESPDTQPMVKAIGIDGSFIFILGASAYRYSRLGLERITDDMNGANP</sequence>
<dbReference type="Proteomes" id="UP000251341">
    <property type="component" value="Unassembled WGS sequence"/>
</dbReference>
<dbReference type="PANTHER" id="PTHR47963">
    <property type="entry name" value="DEAD-BOX ATP-DEPENDENT RNA HELICASE 47, MITOCHONDRIAL"/>
    <property type="match status" value="1"/>
</dbReference>
<dbReference type="CDD" id="cd17930">
    <property type="entry name" value="DEXHc_cas3"/>
    <property type="match status" value="1"/>
</dbReference>
<evidence type="ECO:0000256" key="2">
    <source>
        <dbReference type="ARBA" id="ARBA00009046"/>
    </source>
</evidence>
<dbReference type="InterPro" id="IPR006474">
    <property type="entry name" value="Helicase_Cas3_CRISPR-ass_core"/>
</dbReference>
<gene>
    <name evidence="12" type="ORF">B9Z44_14865</name>
</gene>
<dbReference type="GO" id="GO:0003724">
    <property type="term" value="F:RNA helicase activity"/>
    <property type="evidence" value="ECO:0007669"/>
    <property type="project" value="TreeGrafter"/>
</dbReference>
<proteinExistence type="inferred from homology"/>
<dbReference type="GO" id="GO:0004518">
    <property type="term" value="F:nuclease activity"/>
    <property type="evidence" value="ECO:0007669"/>
    <property type="project" value="UniProtKB-KW"/>
</dbReference>
<feature type="domain" description="HD Cas3-type" evidence="11">
    <location>
        <begin position="14"/>
        <end position="212"/>
    </location>
</feature>
<dbReference type="GO" id="GO:0016787">
    <property type="term" value="F:hydrolase activity"/>
    <property type="evidence" value="ECO:0007669"/>
    <property type="project" value="UniProtKB-KW"/>
</dbReference>
<dbReference type="InterPro" id="IPR011545">
    <property type="entry name" value="DEAD/DEAH_box_helicase_dom"/>
</dbReference>
<organism evidence="12 13">
    <name type="scientific">Limnohabitans curvus</name>
    <dbReference type="NCBI Taxonomy" id="323423"/>
    <lineage>
        <taxon>Bacteria</taxon>
        <taxon>Pseudomonadati</taxon>
        <taxon>Pseudomonadota</taxon>
        <taxon>Betaproteobacteria</taxon>
        <taxon>Burkholderiales</taxon>
        <taxon>Comamonadaceae</taxon>
        <taxon>Limnohabitans</taxon>
    </lineage>
</organism>
<keyword evidence="3" id="KW-0540">Nuclease</keyword>
<dbReference type="InterPro" id="IPR038257">
    <property type="entry name" value="CRISPR-assoc_Cas3_HD_sf"/>
</dbReference>
<reference evidence="12 13" key="1">
    <citation type="submission" date="2017-04" db="EMBL/GenBank/DDBJ databases">
        <title>Unexpected and diverse lifestyles within the genus Limnohabitans.</title>
        <authorList>
            <person name="Kasalicky V."/>
            <person name="Mehrshad M."/>
            <person name="Andrei S.-A."/>
            <person name="Salcher M."/>
            <person name="Kratochvilova H."/>
            <person name="Simek K."/>
            <person name="Ghai R."/>
        </authorList>
    </citation>
    <scope>NUCLEOTIDE SEQUENCE [LARGE SCALE GENOMIC DNA]</scope>
    <source>
        <strain evidence="12 13">MWH-C5</strain>
    </source>
</reference>
<dbReference type="Pfam" id="PF00270">
    <property type="entry name" value="DEAD"/>
    <property type="match status" value="1"/>
</dbReference>
<keyword evidence="8" id="KW-0067">ATP-binding</keyword>
<dbReference type="InterPro" id="IPR054712">
    <property type="entry name" value="Cas3-like_dom"/>
</dbReference>
<dbReference type="Pfam" id="PF18019">
    <property type="entry name" value="Cas3_HD"/>
    <property type="match status" value="1"/>
</dbReference>
<keyword evidence="4" id="KW-0479">Metal-binding</keyword>
<feature type="domain" description="Helicase ATP-binding" evidence="10">
    <location>
        <begin position="276"/>
        <end position="486"/>
    </location>
</feature>
<keyword evidence="7" id="KW-0347">Helicase</keyword>
<keyword evidence="9" id="KW-0051">Antiviral defense</keyword>
<dbReference type="InterPro" id="IPR050547">
    <property type="entry name" value="DEAD_box_RNA_helicases"/>
</dbReference>
<dbReference type="PROSITE" id="PS51643">
    <property type="entry name" value="HD_CAS3"/>
    <property type="match status" value="1"/>
</dbReference>
<comment type="caution">
    <text evidence="12">The sequence shown here is derived from an EMBL/GenBank/DDBJ whole genome shotgun (WGS) entry which is preliminary data.</text>
</comment>
<evidence type="ECO:0000256" key="7">
    <source>
        <dbReference type="ARBA" id="ARBA00022806"/>
    </source>
</evidence>
<evidence type="ECO:0000313" key="13">
    <source>
        <dbReference type="Proteomes" id="UP000251341"/>
    </source>
</evidence>
<dbReference type="NCBIfam" id="TIGR01596">
    <property type="entry name" value="cas3_HD"/>
    <property type="match status" value="1"/>
</dbReference>
<dbReference type="GO" id="GO:0051607">
    <property type="term" value="P:defense response to virus"/>
    <property type="evidence" value="ECO:0007669"/>
    <property type="project" value="UniProtKB-KW"/>
</dbReference>
<evidence type="ECO:0000259" key="10">
    <source>
        <dbReference type="PROSITE" id="PS51192"/>
    </source>
</evidence>
<dbReference type="AlphaFoldDB" id="A0A315EI84"/>
<dbReference type="Gene3D" id="1.10.3210.30">
    <property type="match status" value="1"/>
</dbReference>
<accession>A0A315EI84</accession>
<keyword evidence="13" id="KW-1185">Reference proteome</keyword>
<dbReference type="GO" id="GO:0005524">
    <property type="term" value="F:ATP binding"/>
    <property type="evidence" value="ECO:0007669"/>
    <property type="project" value="UniProtKB-KW"/>
</dbReference>
<dbReference type="EMBL" id="NESP01000002">
    <property type="protein sequence ID" value="PUE56518.1"/>
    <property type="molecule type" value="Genomic_DNA"/>
</dbReference>
<comment type="similarity">
    <text evidence="1">In the N-terminal section; belongs to the CRISPR-associated nuclease Cas3-HD family.</text>
</comment>
<evidence type="ECO:0000313" key="12">
    <source>
        <dbReference type="EMBL" id="PUE56518.1"/>
    </source>
</evidence>
<evidence type="ECO:0000256" key="8">
    <source>
        <dbReference type="ARBA" id="ARBA00022840"/>
    </source>
</evidence>
<dbReference type="SMART" id="SM00487">
    <property type="entry name" value="DEXDc"/>
    <property type="match status" value="1"/>
</dbReference>
<dbReference type="Pfam" id="PF22590">
    <property type="entry name" value="Cas3-like_C_2"/>
    <property type="match status" value="1"/>
</dbReference>
<dbReference type="GO" id="GO:0046872">
    <property type="term" value="F:metal ion binding"/>
    <property type="evidence" value="ECO:0007669"/>
    <property type="project" value="UniProtKB-KW"/>
</dbReference>
<evidence type="ECO:0008006" key="14">
    <source>
        <dbReference type="Google" id="ProtNLM"/>
    </source>
</evidence>
<dbReference type="RefSeq" id="WP_108403046.1">
    <property type="nucleotide sequence ID" value="NZ_NESP01000002.1"/>
</dbReference>
<dbReference type="PROSITE" id="PS51192">
    <property type="entry name" value="HELICASE_ATP_BIND_1"/>
    <property type="match status" value="1"/>
</dbReference>
<dbReference type="GO" id="GO:0003723">
    <property type="term" value="F:RNA binding"/>
    <property type="evidence" value="ECO:0007669"/>
    <property type="project" value="TreeGrafter"/>
</dbReference>
<evidence type="ECO:0000256" key="4">
    <source>
        <dbReference type="ARBA" id="ARBA00022723"/>
    </source>
</evidence>
<dbReference type="CDD" id="cd09641">
    <property type="entry name" value="Cas3''_I"/>
    <property type="match status" value="1"/>
</dbReference>
<comment type="similarity">
    <text evidence="2">In the central section; belongs to the CRISPR-associated helicase Cas3 family.</text>
</comment>
<evidence type="ECO:0000256" key="9">
    <source>
        <dbReference type="ARBA" id="ARBA00023118"/>
    </source>
</evidence>
<dbReference type="SUPFAM" id="SSF52540">
    <property type="entry name" value="P-loop containing nucleoside triphosphate hydrolases"/>
    <property type="match status" value="1"/>
</dbReference>
<evidence type="ECO:0000256" key="6">
    <source>
        <dbReference type="ARBA" id="ARBA00022801"/>
    </source>
</evidence>
<evidence type="ECO:0000256" key="5">
    <source>
        <dbReference type="ARBA" id="ARBA00022741"/>
    </source>
</evidence>
<evidence type="ECO:0000259" key="11">
    <source>
        <dbReference type="PROSITE" id="PS51643"/>
    </source>
</evidence>
<name>A0A315EI84_9BURK</name>
<dbReference type="InterPro" id="IPR014001">
    <property type="entry name" value="Helicase_ATP-bd"/>
</dbReference>
<evidence type="ECO:0000256" key="1">
    <source>
        <dbReference type="ARBA" id="ARBA00006847"/>
    </source>
</evidence>
<protein>
    <recommendedName>
        <fullName evidence="14">CRISPR-associated helicase/endonuclease Cas3</fullName>
    </recommendedName>
</protein>
<dbReference type="PANTHER" id="PTHR47963:SF9">
    <property type="entry name" value="CRISPR-ASSOCIATED ENDONUCLEASE_HELICASE CAS3"/>
    <property type="match status" value="1"/>
</dbReference>
<keyword evidence="6" id="KW-0378">Hydrolase</keyword>